<dbReference type="AlphaFoldDB" id="E2A4C3"/>
<dbReference type="InterPro" id="IPR001878">
    <property type="entry name" value="Znf_CCHC"/>
</dbReference>
<dbReference type="OrthoDB" id="7554612at2759"/>
<dbReference type="GO" id="GO:0008270">
    <property type="term" value="F:zinc ion binding"/>
    <property type="evidence" value="ECO:0007669"/>
    <property type="project" value="UniProtKB-KW"/>
</dbReference>
<name>E2A4C3_CAMFO</name>
<organism evidence="4">
    <name type="scientific">Camponotus floridanus</name>
    <name type="common">Florida carpenter ant</name>
    <dbReference type="NCBI Taxonomy" id="104421"/>
    <lineage>
        <taxon>Eukaryota</taxon>
        <taxon>Metazoa</taxon>
        <taxon>Ecdysozoa</taxon>
        <taxon>Arthropoda</taxon>
        <taxon>Hexapoda</taxon>
        <taxon>Insecta</taxon>
        <taxon>Pterygota</taxon>
        <taxon>Neoptera</taxon>
        <taxon>Endopterygota</taxon>
        <taxon>Hymenoptera</taxon>
        <taxon>Apocrita</taxon>
        <taxon>Aculeata</taxon>
        <taxon>Formicoidea</taxon>
        <taxon>Formicidae</taxon>
        <taxon>Formicinae</taxon>
        <taxon>Camponotus</taxon>
    </lineage>
</organism>
<feature type="non-terminal residue" evidence="3">
    <location>
        <position position="214"/>
    </location>
</feature>
<proteinExistence type="predicted"/>
<sequence length="214" mass="23342">RPPPPRRRAPRCAAVAIRGVTEDFSYADAMRRAKEKISLDELGIKNTRVRRAVGGALLIEVPGPEGGVQAEKLKGELAKVLGDSAIVTRPTIRGELRVIGVDVSVTVEDVVVAAAKAGGCATGDIITSPMRPMRNGLYMTWIKLPLPAAIKVARYRRLDIGWTTARVELLDARPVQCFKCWAFGHVQAMCRSEVDRRNLCLRCGEAGHKSQQCS</sequence>
<dbReference type="Gene3D" id="4.10.60.10">
    <property type="entry name" value="Zinc finger, CCHC-type"/>
    <property type="match status" value="1"/>
</dbReference>
<dbReference type="InParanoid" id="E2A4C3"/>
<dbReference type="GO" id="GO:0003676">
    <property type="term" value="F:nucleic acid binding"/>
    <property type="evidence" value="ECO:0007669"/>
    <property type="project" value="InterPro"/>
</dbReference>
<evidence type="ECO:0000259" key="2">
    <source>
        <dbReference type="PROSITE" id="PS50158"/>
    </source>
</evidence>
<dbReference type="Proteomes" id="UP000000311">
    <property type="component" value="Unassembled WGS sequence"/>
</dbReference>
<evidence type="ECO:0000256" key="1">
    <source>
        <dbReference type="PROSITE-ProRule" id="PRU00047"/>
    </source>
</evidence>
<keyword evidence="1" id="KW-0862">Zinc</keyword>
<dbReference type="SUPFAM" id="SSF57756">
    <property type="entry name" value="Retrovirus zinc finger-like domains"/>
    <property type="match status" value="1"/>
</dbReference>
<reference evidence="3 4" key="1">
    <citation type="journal article" date="2010" name="Science">
        <title>Genomic comparison of the ants Camponotus floridanus and Harpegnathos saltator.</title>
        <authorList>
            <person name="Bonasio R."/>
            <person name="Zhang G."/>
            <person name="Ye C."/>
            <person name="Mutti N.S."/>
            <person name="Fang X."/>
            <person name="Qin N."/>
            <person name="Donahue G."/>
            <person name="Yang P."/>
            <person name="Li Q."/>
            <person name="Li C."/>
            <person name="Zhang P."/>
            <person name="Huang Z."/>
            <person name="Berger S.L."/>
            <person name="Reinberg D."/>
            <person name="Wang J."/>
            <person name="Liebig J."/>
        </authorList>
    </citation>
    <scope>NUCLEOTIDE SEQUENCE [LARGE SCALE GENOMIC DNA]</scope>
    <source>
        <strain evidence="4">C129</strain>
    </source>
</reference>
<gene>
    <name evidence="3" type="ORF">EAG_08328</name>
</gene>
<dbReference type="InterPro" id="IPR036875">
    <property type="entry name" value="Znf_CCHC_sf"/>
</dbReference>
<dbReference type="EMBL" id="GL436624">
    <property type="protein sequence ID" value="EFN71721.1"/>
    <property type="molecule type" value="Genomic_DNA"/>
</dbReference>
<dbReference type="PROSITE" id="PS50158">
    <property type="entry name" value="ZF_CCHC"/>
    <property type="match status" value="1"/>
</dbReference>
<feature type="domain" description="CCHC-type" evidence="2">
    <location>
        <begin position="200"/>
        <end position="213"/>
    </location>
</feature>
<keyword evidence="4" id="KW-1185">Reference proteome</keyword>
<dbReference type="OMA" id="CTNNISR"/>
<accession>E2A4C3</accession>
<keyword evidence="1" id="KW-0863">Zinc-finger</keyword>
<dbReference type="SMART" id="SM00343">
    <property type="entry name" value="ZnF_C2HC"/>
    <property type="match status" value="2"/>
</dbReference>
<keyword evidence="1" id="KW-0479">Metal-binding</keyword>
<evidence type="ECO:0000313" key="3">
    <source>
        <dbReference type="EMBL" id="EFN71721.1"/>
    </source>
</evidence>
<protein>
    <recommendedName>
        <fullName evidence="2">CCHC-type domain-containing protein</fullName>
    </recommendedName>
</protein>
<evidence type="ECO:0000313" key="4">
    <source>
        <dbReference type="Proteomes" id="UP000000311"/>
    </source>
</evidence>
<feature type="non-terminal residue" evidence="3">
    <location>
        <position position="1"/>
    </location>
</feature>